<comment type="caution">
    <text evidence="1">The sequence shown here is derived from an EMBL/GenBank/DDBJ whole genome shotgun (WGS) entry which is preliminary data.</text>
</comment>
<dbReference type="AlphaFoldDB" id="A0A9Q3CU36"/>
<gene>
    <name evidence="1" type="ORF">O181_031054</name>
</gene>
<sequence>MQSWPSLEESPWSWDTDISWIEQKEVWANYNNIQEASEYPEWFLQKKPEPCPGISTIILPYIEFEEIFEKEKNTIRTCHSTSMERITWIQPHKV</sequence>
<dbReference type="Proteomes" id="UP000765509">
    <property type="component" value="Unassembled WGS sequence"/>
</dbReference>
<reference evidence="1" key="1">
    <citation type="submission" date="2021-03" db="EMBL/GenBank/DDBJ databases">
        <title>Draft genome sequence of rust myrtle Austropuccinia psidii MF-1, a brazilian biotype.</title>
        <authorList>
            <person name="Quecine M.C."/>
            <person name="Pachon D.M.R."/>
            <person name="Bonatelli M.L."/>
            <person name="Correr F.H."/>
            <person name="Franceschini L.M."/>
            <person name="Leite T.F."/>
            <person name="Margarido G.R.A."/>
            <person name="Almeida C.A."/>
            <person name="Ferrarezi J.A."/>
            <person name="Labate C.A."/>
        </authorList>
    </citation>
    <scope>NUCLEOTIDE SEQUENCE</scope>
    <source>
        <strain evidence="1">MF-1</strain>
    </source>
</reference>
<protein>
    <submittedName>
        <fullName evidence="1">Uncharacterized protein</fullName>
    </submittedName>
</protein>
<keyword evidence="2" id="KW-1185">Reference proteome</keyword>
<organism evidence="1 2">
    <name type="scientific">Austropuccinia psidii MF-1</name>
    <dbReference type="NCBI Taxonomy" id="1389203"/>
    <lineage>
        <taxon>Eukaryota</taxon>
        <taxon>Fungi</taxon>
        <taxon>Dikarya</taxon>
        <taxon>Basidiomycota</taxon>
        <taxon>Pucciniomycotina</taxon>
        <taxon>Pucciniomycetes</taxon>
        <taxon>Pucciniales</taxon>
        <taxon>Sphaerophragmiaceae</taxon>
        <taxon>Austropuccinia</taxon>
    </lineage>
</organism>
<name>A0A9Q3CU36_9BASI</name>
<dbReference type="EMBL" id="AVOT02011039">
    <property type="protein sequence ID" value="MBW0491339.1"/>
    <property type="molecule type" value="Genomic_DNA"/>
</dbReference>
<evidence type="ECO:0000313" key="2">
    <source>
        <dbReference type="Proteomes" id="UP000765509"/>
    </source>
</evidence>
<evidence type="ECO:0000313" key="1">
    <source>
        <dbReference type="EMBL" id="MBW0491339.1"/>
    </source>
</evidence>
<proteinExistence type="predicted"/>
<accession>A0A9Q3CU36</accession>